<dbReference type="OrthoDB" id="73001at2"/>
<keyword evidence="2" id="KW-1185">Reference proteome</keyword>
<evidence type="ECO:0000313" key="2">
    <source>
        <dbReference type="Proteomes" id="UP000198816"/>
    </source>
</evidence>
<dbReference type="GO" id="GO:0003729">
    <property type="term" value="F:mRNA binding"/>
    <property type="evidence" value="ECO:0007669"/>
    <property type="project" value="InterPro"/>
</dbReference>
<dbReference type="STRING" id="1058.SAMN05421783_12220"/>
<gene>
    <name evidence="1" type="ORF">SAMN05421783_12220</name>
</gene>
<accession>A0A1H3B040</accession>
<proteinExistence type="predicted"/>
<protein>
    <submittedName>
        <fullName evidence="1">HicA toxin of toxin-antitoxin</fullName>
    </submittedName>
</protein>
<organism evidence="1 2">
    <name type="scientific">Thiocapsa roseopersicina</name>
    <dbReference type="NCBI Taxonomy" id="1058"/>
    <lineage>
        <taxon>Bacteria</taxon>
        <taxon>Pseudomonadati</taxon>
        <taxon>Pseudomonadota</taxon>
        <taxon>Gammaproteobacteria</taxon>
        <taxon>Chromatiales</taxon>
        <taxon>Chromatiaceae</taxon>
        <taxon>Thiocapsa</taxon>
    </lineage>
</organism>
<dbReference type="InterPro" id="IPR012933">
    <property type="entry name" value="HicA_mRNA_interferase"/>
</dbReference>
<evidence type="ECO:0000313" key="1">
    <source>
        <dbReference type="EMBL" id="SDX35165.1"/>
    </source>
</evidence>
<name>A0A1H3B040_THIRO</name>
<dbReference type="AlphaFoldDB" id="A0A1H3B040"/>
<dbReference type="Pfam" id="PF07927">
    <property type="entry name" value="HicA_toxin"/>
    <property type="match status" value="1"/>
</dbReference>
<dbReference type="Proteomes" id="UP000198816">
    <property type="component" value="Unassembled WGS sequence"/>
</dbReference>
<dbReference type="EMBL" id="FNNZ01000022">
    <property type="protein sequence ID" value="SDX35165.1"/>
    <property type="molecule type" value="Genomic_DNA"/>
</dbReference>
<sequence length="84" mass="9406">MNSSQRKTLVAIFSHPVNGNLEWRKIESLFLALGATKDEGAGSAVTFLLNDQRADFHRPHPQKEALKYRVKAAREFLENAGITP</sequence>
<reference evidence="2" key="1">
    <citation type="submission" date="2016-10" db="EMBL/GenBank/DDBJ databases">
        <authorList>
            <person name="Varghese N."/>
            <person name="Submissions S."/>
        </authorList>
    </citation>
    <scope>NUCLEOTIDE SEQUENCE [LARGE SCALE GENOMIC DNA]</scope>
    <source>
        <strain evidence="2">DSM 217</strain>
    </source>
</reference>
<dbReference type="RefSeq" id="WP_093036010.1">
    <property type="nucleotide sequence ID" value="NZ_FNNZ01000022.1"/>
</dbReference>